<keyword evidence="4" id="KW-1185">Reference proteome</keyword>
<dbReference type="Proteomes" id="UP000295525">
    <property type="component" value="Unassembled WGS sequence"/>
</dbReference>
<keyword evidence="1" id="KW-0092">Biotin</keyword>
<protein>
    <submittedName>
        <fullName evidence="3">Acetyl-CoA carboxylase biotin carboxyl carrier protein</fullName>
    </submittedName>
</protein>
<dbReference type="EMBL" id="SMAJ01000014">
    <property type="protein sequence ID" value="TCT03731.1"/>
    <property type="molecule type" value="Genomic_DNA"/>
</dbReference>
<feature type="domain" description="Lipoyl-binding" evidence="2">
    <location>
        <begin position="1"/>
        <end position="72"/>
    </location>
</feature>
<dbReference type="SUPFAM" id="SSF51230">
    <property type="entry name" value="Single hybrid motif"/>
    <property type="match status" value="1"/>
</dbReference>
<dbReference type="InterPro" id="IPR050709">
    <property type="entry name" value="Biotin_Carboxyl_Carrier/Decarb"/>
</dbReference>
<reference evidence="3 4" key="1">
    <citation type="submission" date="2019-03" db="EMBL/GenBank/DDBJ databases">
        <title>Genomic Encyclopedia of Type Strains, Phase IV (KMG-IV): sequencing the most valuable type-strain genomes for metagenomic binning, comparative biology and taxonomic classification.</title>
        <authorList>
            <person name="Goeker M."/>
        </authorList>
    </citation>
    <scope>NUCLEOTIDE SEQUENCE [LARGE SCALE GENOMIC DNA]</scope>
    <source>
        <strain evidence="3 4">DSM 24591</strain>
    </source>
</reference>
<dbReference type="PANTHER" id="PTHR45266:SF3">
    <property type="entry name" value="OXALOACETATE DECARBOXYLASE ALPHA CHAIN"/>
    <property type="match status" value="1"/>
</dbReference>
<name>A0A4R3LTI1_9BURK</name>
<dbReference type="InterPro" id="IPR011053">
    <property type="entry name" value="Single_hybrid_motif"/>
</dbReference>
<gene>
    <name evidence="3" type="ORF">EDC26_11437</name>
</gene>
<comment type="caution">
    <text evidence="3">The sequence shown here is derived from an EMBL/GenBank/DDBJ whole genome shotgun (WGS) entry which is preliminary data.</text>
</comment>
<dbReference type="AlphaFoldDB" id="A0A4R3LTI1"/>
<dbReference type="InterPro" id="IPR000089">
    <property type="entry name" value="Biotin_lipoyl"/>
</dbReference>
<evidence type="ECO:0000256" key="1">
    <source>
        <dbReference type="ARBA" id="ARBA00023267"/>
    </source>
</evidence>
<dbReference type="Pfam" id="PF00364">
    <property type="entry name" value="Biotin_lipoyl"/>
    <property type="match status" value="1"/>
</dbReference>
<dbReference type="OrthoDB" id="9760256at2"/>
<accession>A0A4R3LTI1</accession>
<organism evidence="3 4">
    <name type="scientific">Paralcaligenes ureilyticus</name>
    <dbReference type="NCBI Taxonomy" id="627131"/>
    <lineage>
        <taxon>Bacteria</taxon>
        <taxon>Pseudomonadati</taxon>
        <taxon>Pseudomonadota</taxon>
        <taxon>Betaproteobacteria</taxon>
        <taxon>Burkholderiales</taxon>
        <taxon>Alcaligenaceae</taxon>
        <taxon>Paralcaligenes</taxon>
    </lineage>
</organism>
<dbReference type="Gene3D" id="2.40.50.100">
    <property type="match status" value="1"/>
</dbReference>
<dbReference type="PROSITE" id="PS50968">
    <property type="entry name" value="BIOTINYL_LIPOYL"/>
    <property type="match status" value="1"/>
</dbReference>
<evidence type="ECO:0000259" key="2">
    <source>
        <dbReference type="PROSITE" id="PS50968"/>
    </source>
</evidence>
<dbReference type="CDD" id="cd06850">
    <property type="entry name" value="biotinyl_domain"/>
    <property type="match status" value="1"/>
</dbReference>
<evidence type="ECO:0000313" key="4">
    <source>
        <dbReference type="Proteomes" id="UP000295525"/>
    </source>
</evidence>
<dbReference type="PANTHER" id="PTHR45266">
    <property type="entry name" value="OXALOACETATE DECARBOXYLASE ALPHA CHAIN"/>
    <property type="match status" value="1"/>
</dbReference>
<proteinExistence type="predicted"/>
<dbReference type="RefSeq" id="WP_132584248.1">
    <property type="nucleotide sequence ID" value="NZ_SMAJ01000014.1"/>
</dbReference>
<evidence type="ECO:0000313" key="3">
    <source>
        <dbReference type="EMBL" id="TCT03731.1"/>
    </source>
</evidence>
<sequence length="73" mass="7938">MATVDIKTEITGNVWKILVKIGDAVAEDEPLMILESMKMEIPVVAVENGIVKEILVSEEDTVREGSVVARITA</sequence>